<evidence type="ECO:0000256" key="1">
    <source>
        <dbReference type="ARBA" id="ARBA00022737"/>
    </source>
</evidence>
<dbReference type="OrthoDB" id="6126662at2759"/>
<evidence type="ECO:0000313" key="3">
    <source>
        <dbReference type="Proteomes" id="UP001142055"/>
    </source>
</evidence>
<keyword evidence="3" id="KW-1185">Reference proteome</keyword>
<dbReference type="Proteomes" id="UP001142055">
    <property type="component" value="Chromosome 2"/>
</dbReference>
<evidence type="ECO:0000313" key="2">
    <source>
        <dbReference type="EMBL" id="KAJ6220385.1"/>
    </source>
</evidence>
<dbReference type="GO" id="GO:0005737">
    <property type="term" value="C:cytoplasm"/>
    <property type="evidence" value="ECO:0007669"/>
    <property type="project" value="TreeGrafter"/>
</dbReference>
<dbReference type="AlphaFoldDB" id="A0A9Q0MAZ3"/>
<accession>A0A9Q0MAZ3</accession>
<protein>
    <recommendedName>
        <fullName evidence="4">PH domain-containing protein</fullName>
    </recommendedName>
</protein>
<reference evidence="2" key="1">
    <citation type="submission" date="2022-12" db="EMBL/GenBank/DDBJ databases">
        <title>Genome assemblies of Blomia tropicalis.</title>
        <authorList>
            <person name="Cui Y."/>
        </authorList>
    </citation>
    <scope>NUCLEOTIDE SEQUENCE</scope>
    <source>
        <tissue evidence="2">Adult mites</tissue>
    </source>
</reference>
<dbReference type="PANTHER" id="PTHR12345:SF11">
    <property type="entry name" value="FI13065P"/>
    <property type="match status" value="1"/>
</dbReference>
<dbReference type="GO" id="GO:0005886">
    <property type="term" value="C:plasma membrane"/>
    <property type="evidence" value="ECO:0007669"/>
    <property type="project" value="TreeGrafter"/>
</dbReference>
<dbReference type="InterPro" id="IPR051230">
    <property type="entry name" value="APP-Binding"/>
</dbReference>
<dbReference type="PANTHER" id="PTHR12345">
    <property type="entry name" value="SYNTENIN RELATED"/>
    <property type="match status" value="1"/>
</dbReference>
<organism evidence="2 3">
    <name type="scientific">Blomia tropicalis</name>
    <name type="common">Mite</name>
    <dbReference type="NCBI Taxonomy" id="40697"/>
    <lineage>
        <taxon>Eukaryota</taxon>
        <taxon>Metazoa</taxon>
        <taxon>Ecdysozoa</taxon>
        <taxon>Arthropoda</taxon>
        <taxon>Chelicerata</taxon>
        <taxon>Arachnida</taxon>
        <taxon>Acari</taxon>
        <taxon>Acariformes</taxon>
        <taxon>Sarcoptiformes</taxon>
        <taxon>Astigmata</taxon>
        <taxon>Glycyphagoidea</taxon>
        <taxon>Echimyopodidae</taxon>
        <taxon>Blomia</taxon>
    </lineage>
</organism>
<dbReference type="OMA" id="PPYECIF"/>
<dbReference type="InterPro" id="IPR036034">
    <property type="entry name" value="PDZ_sf"/>
</dbReference>
<dbReference type="SUPFAM" id="SSF50729">
    <property type="entry name" value="PH domain-like"/>
    <property type="match status" value="1"/>
</dbReference>
<name>A0A9Q0MAZ3_BLOTA</name>
<sequence>MSEIARLNQSSRQGMIPTLFQNRDVLRAGWLKYIPFAERASLQSLVVDEHKFWVVFAVYDGATPYLEFYKKRQNFTLEPIDGPVSKHSLIGCQHISTVISPMGNYSSSNQHYEFMVTLSTHIIRLASDTNEVMFDWIDILKTKLISMNILKPTENLYTKPPVLGTSLFNNCNTQTNVLHRQLPAEPGINQLYESIFNPNSIVNNFEQLSLQSNVPLDEGPPPYIDVLIRSETNQNENQNGQEGNIQATSVQSFSITFREAQVDKLRKEMEMVTELNLTVRKKDCQHAVAFVDIQTFGIFVAGWKQKNHPHLHSTFHIGDQLININGVAMESASHARHFIKQCSQTLDIGIRRIPFGQVFCLKRSYDGEDLGIIRERGTAEIKFVIPNGIASKSGLLPKCSFYYDEENADQNWCLTEINNRPLNLFFKNDEIADRLNAIGKEISILVQPYNFVRRLRKQLKCCKNYKDYIVQ</sequence>
<evidence type="ECO:0008006" key="4">
    <source>
        <dbReference type="Google" id="ProtNLM"/>
    </source>
</evidence>
<comment type="caution">
    <text evidence="2">The sequence shown here is derived from an EMBL/GenBank/DDBJ whole genome shotgun (WGS) entry which is preliminary data.</text>
</comment>
<dbReference type="EMBL" id="JAPWDV010000002">
    <property type="protein sequence ID" value="KAJ6220385.1"/>
    <property type="molecule type" value="Genomic_DNA"/>
</dbReference>
<proteinExistence type="predicted"/>
<dbReference type="CDD" id="cd00136">
    <property type="entry name" value="PDZ_canonical"/>
    <property type="match status" value="1"/>
</dbReference>
<keyword evidence="1" id="KW-0677">Repeat</keyword>
<gene>
    <name evidence="2" type="ORF">RDWZM_006197</name>
</gene>
<dbReference type="SUPFAM" id="SSF50156">
    <property type="entry name" value="PDZ domain-like"/>
    <property type="match status" value="1"/>
</dbReference>